<dbReference type="EMBL" id="JBAHYK010005608">
    <property type="protein sequence ID" value="KAL0562475.1"/>
    <property type="molecule type" value="Genomic_DNA"/>
</dbReference>
<sequence length="114" mass="12860">QRAIRVAMVNILKALDPTLKTEPEVLSLPRGALDLGEGYSLRRAKDTAAHPVVAVEMAAIQEYAHKHGLDVRNDFKVNVTRWARVGLPNGQIARSRWKEELKPLNQIRMARKVE</sequence>
<feature type="non-terminal residue" evidence="1">
    <location>
        <position position="114"/>
    </location>
</feature>
<gene>
    <name evidence="1" type="ORF">V5O48_019612</name>
</gene>
<evidence type="ECO:0000313" key="2">
    <source>
        <dbReference type="Proteomes" id="UP001465976"/>
    </source>
</evidence>
<protein>
    <submittedName>
        <fullName evidence="1">Uncharacterized protein</fullName>
    </submittedName>
</protein>
<dbReference type="Proteomes" id="UP001465976">
    <property type="component" value="Unassembled WGS sequence"/>
</dbReference>
<name>A0ABR3EHY5_9AGAR</name>
<feature type="non-terminal residue" evidence="1">
    <location>
        <position position="1"/>
    </location>
</feature>
<evidence type="ECO:0000313" key="1">
    <source>
        <dbReference type="EMBL" id="KAL0562475.1"/>
    </source>
</evidence>
<organism evidence="1 2">
    <name type="scientific">Marasmius crinis-equi</name>
    <dbReference type="NCBI Taxonomy" id="585013"/>
    <lineage>
        <taxon>Eukaryota</taxon>
        <taxon>Fungi</taxon>
        <taxon>Dikarya</taxon>
        <taxon>Basidiomycota</taxon>
        <taxon>Agaricomycotina</taxon>
        <taxon>Agaricomycetes</taxon>
        <taxon>Agaricomycetidae</taxon>
        <taxon>Agaricales</taxon>
        <taxon>Marasmiineae</taxon>
        <taxon>Marasmiaceae</taxon>
        <taxon>Marasmius</taxon>
    </lineage>
</organism>
<comment type="caution">
    <text evidence="1">The sequence shown here is derived from an EMBL/GenBank/DDBJ whole genome shotgun (WGS) entry which is preliminary data.</text>
</comment>
<proteinExistence type="predicted"/>
<accession>A0ABR3EHY5</accession>
<reference evidence="1 2" key="1">
    <citation type="submission" date="2024-02" db="EMBL/GenBank/DDBJ databases">
        <title>A draft genome for the cacao thread blight pathogen Marasmius crinis-equi.</title>
        <authorList>
            <person name="Cohen S.P."/>
            <person name="Baruah I.K."/>
            <person name="Amoako-Attah I."/>
            <person name="Bukari Y."/>
            <person name="Meinhardt L.W."/>
            <person name="Bailey B.A."/>
        </authorList>
    </citation>
    <scope>NUCLEOTIDE SEQUENCE [LARGE SCALE GENOMIC DNA]</scope>
    <source>
        <strain evidence="1 2">GH-76</strain>
    </source>
</reference>
<keyword evidence="2" id="KW-1185">Reference proteome</keyword>